<dbReference type="PANTHER" id="PTHR43333">
    <property type="entry name" value="2-HACID_DH_C DOMAIN-CONTAINING PROTEIN"/>
    <property type="match status" value="1"/>
</dbReference>
<protein>
    <submittedName>
        <fullName evidence="4">Hydroxyacid dehydrogenase</fullName>
    </submittedName>
</protein>
<dbReference type="InterPro" id="IPR036291">
    <property type="entry name" value="NAD(P)-bd_dom_sf"/>
</dbReference>
<keyword evidence="2" id="KW-0520">NAD</keyword>
<dbReference type="Gene3D" id="3.40.50.720">
    <property type="entry name" value="NAD(P)-binding Rossmann-like Domain"/>
    <property type="match status" value="2"/>
</dbReference>
<dbReference type="InterPro" id="IPR006140">
    <property type="entry name" value="D-isomer_DH_NAD-bd"/>
</dbReference>
<dbReference type="Proteomes" id="UP000297853">
    <property type="component" value="Unassembled WGS sequence"/>
</dbReference>
<dbReference type="RefSeq" id="WP_134432187.1">
    <property type="nucleotide sequence ID" value="NZ_SOGQ01000077.1"/>
</dbReference>
<sequence>MSSKIESVQHQAVLADDVTPLSADRLPVPGPITILPRPEPAFAQAVEAAGGTVAELTRETRGLIWLDYGRADELRATLDAHPGIGWVQLPWAGVDAFSGVLAGMDRADLLWTSAKGAYAQPVAEHALTLTLALLRVLPKRARSTRWSTLPEGRSLYGLNVTVIGAGGIARELIRLLAPFGTHITVVRRSSEPVSGAEHTVATDALPGVLPTSDVVVVAAALTDGTRHLIGRAEFELMRPEAVLVNIARGPLVDTDALVAALAAASIAGAALDVTDPEPLPQGHPLWVEPRCLITPHSADTPEMTAPLLAERIRLNVGAFLEDGRFVGVVDPRIGY</sequence>
<dbReference type="SUPFAM" id="SSF51735">
    <property type="entry name" value="NAD(P)-binding Rossmann-fold domains"/>
    <property type="match status" value="1"/>
</dbReference>
<comment type="caution">
    <text evidence="4">The sequence shown here is derived from an EMBL/GenBank/DDBJ whole genome shotgun (WGS) entry which is preliminary data.</text>
</comment>
<accession>A0ABY2IV38</accession>
<dbReference type="PANTHER" id="PTHR43333:SF1">
    <property type="entry name" value="D-ISOMER SPECIFIC 2-HYDROXYACID DEHYDROGENASE NAD-BINDING DOMAIN-CONTAINING PROTEIN"/>
    <property type="match status" value="1"/>
</dbReference>
<organism evidence="4 5">
    <name type="scientific">Cryobacterium sinapicolor</name>
    <dbReference type="NCBI Taxonomy" id="1259236"/>
    <lineage>
        <taxon>Bacteria</taxon>
        <taxon>Bacillati</taxon>
        <taxon>Actinomycetota</taxon>
        <taxon>Actinomycetes</taxon>
        <taxon>Micrococcales</taxon>
        <taxon>Microbacteriaceae</taxon>
        <taxon>Cryobacterium</taxon>
    </lineage>
</organism>
<evidence type="ECO:0000256" key="1">
    <source>
        <dbReference type="ARBA" id="ARBA00023002"/>
    </source>
</evidence>
<reference evidence="4 5" key="1">
    <citation type="submission" date="2019-03" db="EMBL/GenBank/DDBJ databases">
        <title>Genomics of glacier-inhabiting Cryobacterium strains.</title>
        <authorList>
            <person name="Liu Q."/>
            <person name="Xin Y.-H."/>
        </authorList>
    </citation>
    <scope>NUCLEOTIDE SEQUENCE [LARGE SCALE GENOMIC DNA]</scope>
    <source>
        <strain evidence="4 5">TMT1-23-1</strain>
    </source>
</reference>
<evidence type="ECO:0000256" key="2">
    <source>
        <dbReference type="ARBA" id="ARBA00023027"/>
    </source>
</evidence>
<evidence type="ECO:0000313" key="4">
    <source>
        <dbReference type="EMBL" id="TFC95480.1"/>
    </source>
</evidence>
<proteinExistence type="predicted"/>
<gene>
    <name evidence="4" type="ORF">E3T28_13360</name>
</gene>
<dbReference type="EMBL" id="SOGQ01000077">
    <property type="protein sequence ID" value="TFC95480.1"/>
    <property type="molecule type" value="Genomic_DNA"/>
</dbReference>
<keyword evidence="5" id="KW-1185">Reference proteome</keyword>
<feature type="domain" description="D-isomer specific 2-hydroxyacid dehydrogenase NAD-binding" evidence="3">
    <location>
        <begin position="131"/>
        <end position="298"/>
    </location>
</feature>
<dbReference type="Pfam" id="PF02826">
    <property type="entry name" value="2-Hacid_dh_C"/>
    <property type="match status" value="1"/>
</dbReference>
<name>A0ABY2IV38_9MICO</name>
<keyword evidence="1" id="KW-0560">Oxidoreductase</keyword>
<evidence type="ECO:0000259" key="3">
    <source>
        <dbReference type="Pfam" id="PF02826"/>
    </source>
</evidence>
<evidence type="ECO:0000313" key="5">
    <source>
        <dbReference type="Proteomes" id="UP000297853"/>
    </source>
</evidence>